<comment type="caution">
    <text evidence="2">The sequence shown here is derived from an EMBL/GenBank/DDBJ whole genome shotgun (WGS) entry which is preliminary data.</text>
</comment>
<evidence type="ECO:0000313" key="3">
    <source>
        <dbReference type="Proteomes" id="UP000193144"/>
    </source>
</evidence>
<accession>A0A1Y1YAH4</accession>
<name>A0A1Y1YAH4_9PLEO</name>
<keyword evidence="1" id="KW-0812">Transmembrane</keyword>
<keyword evidence="3" id="KW-1185">Reference proteome</keyword>
<evidence type="ECO:0000256" key="1">
    <source>
        <dbReference type="SAM" id="Phobius"/>
    </source>
</evidence>
<organism evidence="2 3">
    <name type="scientific">Clohesyomyces aquaticus</name>
    <dbReference type="NCBI Taxonomy" id="1231657"/>
    <lineage>
        <taxon>Eukaryota</taxon>
        <taxon>Fungi</taxon>
        <taxon>Dikarya</taxon>
        <taxon>Ascomycota</taxon>
        <taxon>Pezizomycotina</taxon>
        <taxon>Dothideomycetes</taxon>
        <taxon>Pleosporomycetidae</taxon>
        <taxon>Pleosporales</taxon>
        <taxon>Lindgomycetaceae</taxon>
        <taxon>Clohesyomyces</taxon>
    </lineage>
</organism>
<feature type="transmembrane region" description="Helical" evidence="1">
    <location>
        <begin position="109"/>
        <end position="132"/>
    </location>
</feature>
<keyword evidence="1" id="KW-1133">Transmembrane helix</keyword>
<evidence type="ECO:0000313" key="2">
    <source>
        <dbReference type="EMBL" id="ORX94604.1"/>
    </source>
</evidence>
<dbReference type="OrthoDB" id="4480814at2759"/>
<protein>
    <recommendedName>
        <fullName evidence="4">SUR7/PalI family-domain-containing protein</fullName>
    </recommendedName>
</protein>
<sequence length="303" mass="33551">MLHAGSGAIKDGLPSDPGRYIILIETDQVTREINGETFHGLPDSHDFSRNKDFFGIFPSLYCSGMKKDGKYLVDYCSPWGKQFFDLHRLWRVWGVDLIKDNLIGQAPKQIFICFSIGAETTALALIAGVLGLRLYWGALAATLCGWIAAIIILGSAAFSTIFINRPVGKASDRRLNGTDTLAIYPGRGYLYTIWIAAVLALVGAIAWSVLIWYKRGARKRSPADDKKATGYVGIIRRTTGELFGKVSTRGNTSYKHLSGGHEFTELHSRDGSQIDLIPRAHSGREEEEGDLAFEPLRHRQFAD</sequence>
<feature type="transmembrane region" description="Helical" evidence="1">
    <location>
        <begin position="139"/>
        <end position="163"/>
    </location>
</feature>
<gene>
    <name evidence="2" type="ORF">BCR34DRAFT_608225</name>
</gene>
<dbReference type="EMBL" id="MCFA01000304">
    <property type="protein sequence ID" value="ORX94604.1"/>
    <property type="molecule type" value="Genomic_DNA"/>
</dbReference>
<dbReference type="Proteomes" id="UP000193144">
    <property type="component" value="Unassembled WGS sequence"/>
</dbReference>
<reference evidence="2 3" key="1">
    <citation type="submission" date="2016-07" db="EMBL/GenBank/DDBJ databases">
        <title>Pervasive Adenine N6-methylation of Active Genes in Fungi.</title>
        <authorList>
            <consortium name="DOE Joint Genome Institute"/>
            <person name="Mondo S.J."/>
            <person name="Dannebaum R.O."/>
            <person name="Kuo R.C."/>
            <person name="Labutti K."/>
            <person name="Haridas S."/>
            <person name="Kuo A."/>
            <person name="Salamov A."/>
            <person name="Ahrendt S.R."/>
            <person name="Lipzen A."/>
            <person name="Sullivan W."/>
            <person name="Andreopoulos W.B."/>
            <person name="Clum A."/>
            <person name="Lindquist E."/>
            <person name="Daum C."/>
            <person name="Ramamoorthy G.K."/>
            <person name="Gryganskyi A."/>
            <person name="Culley D."/>
            <person name="Magnuson J.K."/>
            <person name="James T.Y."/>
            <person name="O'Malley M.A."/>
            <person name="Stajich J.E."/>
            <person name="Spatafora J.W."/>
            <person name="Visel A."/>
            <person name="Grigoriev I.V."/>
        </authorList>
    </citation>
    <scope>NUCLEOTIDE SEQUENCE [LARGE SCALE GENOMIC DNA]</scope>
    <source>
        <strain evidence="2 3">CBS 115471</strain>
    </source>
</reference>
<feature type="transmembrane region" description="Helical" evidence="1">
    <location>
        <begin position="189"/>
        <end position="213"/>
    </location>
</feature>
<evidence type="ECO:0008006" key="4">
    <source>
        <dbReference type="Google" id="ProtNLM"/>
    </source>
</evidence>
<proteinExistence type="predicted"/>
<keyword evidence="1" id="KW-0472">Membrane</keyword>
<dbReference type="AlphaFoldDB" id="A0A1Y1YAH4"/>